<feature type="compositionally biased region" description="Basic and acidic residues" evidence="5">
    <location>
        <begin position="37"/>
        <end position="73"/>
    </location>
</feature>
<comment type="similarity">
    <text evidence="1">Belongs to the peptidase C48 family.</text>
</comment>
<dbReference type="Gene3D" id="3.40.395.10">
    <property type="entry name" value="Adenoviral Proteinase, Chain A"/>
    <property type="match status" value="1"/>
</dbReference>
<dbReference type="InterPro" id="IPR038765">
    <property type="entry name" value="Papain-like_cys_pep_sf"/>
</dbReference>
<dbReference type="Proteomes" id="UP000710432">
    <property type="component" value="Unassembled WGS sequence"/>
</dbReference>
<dbReference type="AlphaFoldDB" id="A0A8J6GSZ1"/>
<protein>
    <submittedName>
        <fullName evidence="7">Sentrin-specific protease 2</fullName>
    </submittedName>
</protein>
<dbReference type="PROSITE" id="PS50600">
    <property type="entry name" value="ULP_PROTEASE"/>
    <property type="match status" value="1"/>
</dbReference>
<reference evidence="7" key="1">
    <citation type="submission" date="2020-03" db="EMBL/GenBank/DDBJ databases">
        <title>Studies in the Genomics of Life Span.</title>
        <authorList>
            <person name="Glass D."/>
        </authorList>
    </citation>
    <scope>NUCLEOTIDE SEQUENCE</scope>
    <source>
        <strain evidence="7">LTLLF</strain>
        <tissue evidence="7">Muscle</tissue>
    </source>
</reference>
<dbReference type="GO" id="GO:0016926">
    <property type="term" value="P:protein desumoylation"/>
    <property type="evidence" value="ECO:0007669"/>
    <property type="project" value="TreeGrafter"/>
</dbReference>
<dbReference type="PANTHER" id="PTHR12606">
    <property type="entry name" value="SENTRIN/SUMO-SPECIFIC PROTEASE"/>
    <property type="match status" value="1"/>
</dbReference>
<name>A0A8J6GSZ1_MICOH</name>
<dbReference type="Pfam" id="PF02902">
    <property type="entry name" value="Peptidase_C48"/>
    <property type="match status" value="1"/>
</dbReference>
<dbReference type="EMBL" id="JAATJU010019100">
    <property type="protein sequence ID" value="KAH0516680.1"/>
    <property type="molecule type" value="Genomic_DNA"/>
</dbReference>
<dbReference type="GO" id="GO:0006508">
    <property type="term" value="P:proteolysis"/>
    <property type="evidence" value="ECO:0007669"/>
    <property type="project" value="UniProtKB-KW"/>
</dbReference>
<evidence type="ECO:0000256" key="4">
    <source>
        <dbReference type="ARBA" id="ARBA00022807"/>
    </source>
</evidence>
<dbReference type="GO" id="GO:0005634">
    <property type="term" value="C:nucleus"/>
    <property type="evidence" value="ECO:0007669"/>
    <property type="project" value="TreeGrafter"/>
</dbReference>
<sequence length="494" mass="57428">MEMKLETSRQCRKRKHQDEEGTEIESEALRHERKLKRQDEGRTDWEFEEPSKAQKRLAQEQQDRWLQSEHPGKEQGLNPLEERPRQLKILVLAKGPQEQAETGRKSPDGGKGHKQPYWVMEAFPLDHHRVKHQKFQQHLQHNDDTVSDPPRAPRAPTHSSKVKGCVEEHSHGSRTTKCDPKQSTLAATRACLSPDKIEKMSPEESSNTQKKAGVRFEERRRHHSESDLQAIRAQIQHSGSSSLLTNKKPIFTTKEKPVADQGKCRGTDEVRDIAEDMEKEIQKALGPGPQEEILSSAFKLHITRGDIQTLEPGEWLNDEIINFYMNLLVKRSEKESYPALHVFSTFFYPKLKHGGYSAVKRWTRAMDLFEKEIILVPIHQNTHWSLIEIDLRKQSIIYYDSMGHTGQSICESIFQYLQNESKTRRNIELNPLEWKQYSMTSEEIPQQLNGSDCGVFTCKYADYISRDQPATFSQQHMPIFRKRMVWEILHSHLL</sequence>
<dbReference type="InterPro" id="IPR003653">
    <property type="entry name" value="Peptidase_C48_C"/>
</dbReference>
<keyword evidence="3" id="KW-0378">Hydrolase</keyword>
<feature type="compositionally biased region" description="Basic and acidic residues" evidence="5">
    <location>
        <begin position="164"/>
        <end position="180"/>
    </location>
</feature>
<dbReference type="GO" id="GO:0060255">
    <property type="term" value="P:regulation of macromolecule metabolic process"/>
    <property type="evidence" value="ECO:0007669"/>
    <property type="project" value="UniProtKB-ARBA"/>
</dbReference>
<evidence type="ECO:0000313" key="8">
    <source>
        <dbReference type="Proteomes" id="UP000710432"/>
    </source>
</evidence>
<evidence type="ECO:0000256" key="5">
    <source>
        <dbReference type="SAM" id="MobiDB-lite"/>
    </source>
</evidence>
<organism evidence="7 8">
    <name type="scientific">Microtus ochrogaster</name>
    <name type="common">Prairie vole</name>
    <dbReference type="NCBI Taxonomy" id="79684"/>
    <lineage>
        <taxon>Eukaryota</taxon>
        <taxon>Metazoa</taxon>
        <taxon>Chordata</taxon>
        <taxon>Craniata</taxon>
        <taxon>Vertebrata</taxon>
        <taxon>Euteleostomi</taxon>
        <taxon>Mammalia</taxon>
        <taxon>Eutheria</taxon>
        <taxon>Euarchontoglires</taxon>
        <taxon>Glires</taxon>
        <taxon>Rodentia</taxon>
        <taxon>Myomorpha</taxon>
        <taxon>Muroidea</taxon>
        <taxon>Cricetidae</taxon>
        <taxon>Arvicolinae</taxon>
        <taxon>Microtus</taxon>
    </lineage>
</organism>
<dbReference type="PANTHER" id="PTHR12606:SF9">
    <property type="entry name" value="SUMO_SENTRIN SPECIFIC PEPTIDASE 2-LIKE 1-RELATED"/>
    <property type="match status" value="1"/>
</dbReference>
<evidence type="ECO:0000256" key="1">
    <source>
        <dbReference type="ARBA" id="ARBA00005234"/>
    </source>
</evidence>
<feature type="region of interest" description="Disordered" evidence="5">
    <location>
        <begin position="131"/>
        <end position="228"/>
    </location>
</feature>
<evidence type="ECO:0000313" key="7">
    <source>
        <dbReference type="EMBL" id="KAH0516680.1"/>
    </source>
</evidence>
<evidence type="ECO:0000259" key="6">
    <source>
        <dbReference type="PROSITE" id="PS50600"/>
    </source>
</evidence>
<accession>A0A8J6GSZ1</accession>
<dbReference type="SUPFAM" id="SSF54001">
    <property type="entry name" value="Cysteine proteinases"/>
    <property type="match status" value="1"/>
</dbReference>
<evidence type="ECO:0000256" key="3">
    <source>
        <dbReference type="ARBA" id="ARBA00022801"/>
    </source>
</evidence>
<dbReference type="FunFam" id="3.40.395.10:FF:000001">
    <property type="entry name" value="Sentrin-specific protease 1"/>
    <property type="match status" value="1"/>
</dbReference>
<keyword evidence="4" id="KW-0788">Thiol protease</keyword>
<proteinExistence type="inferred from homology"/>
<evidence type="ECO:0000256" key="2">
    <source>
        <dbReference type="ARBA" id="ARBA00022670"/>
    </source>
</evidence>
<comment type="caution">
    <text evidence="7">The sequence shown here is derived from an EMBL/GenBank/DDBJ whole genome shotgun (WGS) entry which is preliminary data.</text>
</comment>
<keyword evidence="2 7" id="KW-0645">Protease</keyword>
<gene>
    <name evidence="7" type="ORF">LTLLF_123680</name>
</gene>
<feature type="region of interest" description="Disordered" evidence="5">
    <location>
        <begin position="1"/>
        <end position="116"/>
    </location>
</feature>
<dbReference type="GO" id="GO:0016929">
    <property type="term" value="F:deSUMOylase activity"/>
    <property type="evidence" value="ECO:0007669"/>
    <property type="project" value="TreeGrafter"/>
</dbReference>
<feature type="domain" description="Ubiquitin-like protease family profile" evidence="6">
    <location>
        <begin position="300"/>
        <end position="464"/>
    </location>
</feature>
<dbReference type="GO" id="GO:0080090">
    <property type="term" value="P:regulation of primary metabolic process"/>
    <property type="evidence" value="ECO:0007669"/>
    <property type="project" value="UniProtKB-ARBA"/>
</dbReference>
<feature type="compositionally biased region" description="Basic and acidic residues" evidence="5">
    <location>
        <begin position="101"/>
        <end position="111"/>
    </location>
</feature>